<evidence type="ECO:0000256" key="2">
    <source>
        <dbReference type="ARBA" id="ARBA00004496"/>
    </source>
</evidence>
<evidence type="ECO:0000256" key="6">
    <source>
        <dbReference type="SAM" id="MobiDB-lite"/>
    </source>
</evidence>
<keyword evidence="8" id="KW-1185">Reference proteome</keyword>
<dbReference type="Pfam" id="PF08591">
    <property type="entry name" value="RNR_inhib"/>
    <property type="match status" value="1"/>
</dbReference>
<dbReference type="AlphaFoldDB" id="A0A0H2R6R4"/>
<evidence type="ECO:0000256" key="5">
    <source>
        <dbReference type="ARBA" id="ARBA00023242"/>
    </source>
</evidence>
<evidence type="ECO:0000256" key="3">
    <source>
        <dbReference type="ARBA" id="ARBA00005459"/>
    </source>
</evidence>
<dbReference type="GO" id="GO:0005737">
    <property type="term" value="C:cytoplasm"/>
    <property type="evidence" value="ECO:0007669"/>
    <property type="project" value="UniProtKB-SubCell"/>
</dbReference>
<evidence type="ECO:0000256" key="4">
    <source>
        <dbReference type="ARBA" id="ARBA00022490"/>
    </source>
</evidence>
<name>A0A0H2R6R4_9AGAM</name>
<feature type="region of interest" description="Disordered" evidence="6">
    <location>
        <begin position="88"/>
        <end position="153"/>
    </location>
</feature>
<evidence type="ECO:0000313" key="8">
    <source>
        <dbReference type="Proteomes" id="UP000053477"/>
    </source>
</evidence>
<reference evidence="7 8" key="1">
    <citation type="submission" date="2015-04" db="EMBL/GenBank/DDBJ databases">
        <title>Complete genome sequence of Schizopora paradoxa KUC8140, a cosmopolitan wood degrader in East Asia.</title>
        <authorList>
            <consortium name="DOE Joint Genome Institute"/>
            <person name="Min B."/>
            <person name="Park H."/>
            <person name="Jang Y."/>
            <person name="Kim J.-J."/>
            <person name="Kim K.H."/>
            <person name="Pangilinan J."/>
            <person name="Lipzen A."/>
            <person name="Riley R."/>
            <person name="Grigoriev I.V."/>
            <person name="Spatafora J.W."/>
            <person name="Choi I.-G."/>
        </authorList>
    </citation>
    <scope>NUCLEOTIDE SEQUENCE [LARGE SCALE GENOMIC DNA]</scope>
    <source>
        <strain evidence="7 8">KUC8140</strain>
    </source>
</reference>
<dbReference type="InterPro" id="IPR013900">
    <property type="entry name" value="RNR_inhibitor"/>
</dbReference>
<organism evidence="7 8">
    <name type="scientific">Schizopora paradoxa</name>
    <dbReference type="NCBI Taxonomy" id="27342"/>
    <lineage>
        <taxon>Eukaryota</taxon>
        <taxon>Fungi</taxon>
        <taxon>Dikarya</taxon>
        <taxon>Basidiomycota</taxon>
        <taxon>Agaricomycotina</taxon>
        <taxon>Agaricomycetes</taxon>
        <taxon>Hymenochaetales</taxon>
        <taxon>Schizoporaceae</taxon>
        <taxon>Schizopora</taxon>
    </lineage>
</organism>
<gene>
    <name evidence="7" type="ORF">SCHPADRAFT_643757</name>
</gene>
<keyword evidence="5" id="KW-0539">Nucleus</keyword>
<feature type="region of interest" description="Disordered" evidence="6">
    <location>
        <begin position="179"/>
        <end position="200"/>
    </location>
</feature>
<dbReference type="GO" id="GO:0005634">
    <property type="term" value="C:nucleus"/>
    <property type="evidence" value="ECO:0007669"/>
    <property type="project" value="UniProtKB-SubCell"/>
</dbReference>
<evidence type="ECO:0000256" key="1">
    <source>
        <dbReference type="ARBA" id="ARBA00004123"/>
    </source>
</evidence>
<feature type="compositionally biased region" description="Polar residues" evidence="6">
    <location>
        <begin position="88"/>
        <end position="101"/>
    </location>
</feature>
<feature type="compositionally biased region" description="Acidic residues" evidence="6">
    <location>
        <begin position="134"/>
        <end position="153"/>
    </location>
</feature>
<dbReference type="Proteomes" id="UP000053477">
    <property type="component" value="Unassembled WGS sequence"/>
</dbReference>
<dbReference type="EMBL" id="KQ086133">
    <property type="protein sequence ID" value="KLO07534.1"/>
    <property type="molecule type" value="Genomic_DNA"/>
</dbReference>
<comment type="similarity">
    <text evidence="3">Belongs to the DIF1/spd1 family.</text>
</comment>
<comment type="subcellular location">
    <subcellularLocation>
        <location evidence="2">Cytoplasm</location>
    </subcellularLocation>
    <subcellularLocation>
        <location evidence="1">Nucleus</location>
    </subcellularLocation>
</comment>
<accession>A0A0H2R6R4</accession>
<dbReference type="InParanoid" id="A0A0H2R6R4"/>
<dbReference type="OrthoDB" id="4072855at2759"/>
<keyword evidence="4" id="KW-0963">Cytoplasm</keyword>
<feature type="compositionally biased region" description="Polar residues" evidence="6">
    <location>
        <begin position="187"/>
        <end position="200"/>
    </location>
</feature>
<protein>
    <submittedName>
        <fullName evidence="7">Uncharacterized protein</fullName>
    </submittedName>
</protein>
<proteinExistence type="inferred from homology"/>
<sequence length="254" mass="28112">MLCRIPDDLALRLQNVGTHVRKCVNEGYKTQLQGFTSSFPLAPFNSPVKSLACPSSANAYSPSASPFRTMPAPQIFKTANEAILEAINSPSRATSSNTPHHNVQRKRGRDEDDDEPINDHSVRRQLFASKDSEVDADGDIGMDEAMDEDNEEEDVEFFLGHNNGLPNRHTRPMKPLRKGSPEMYIPPSQSSQESGRTFSTQLESNDSKDLTFLSPVLSSAVSDITAHMRGVVDSSNDELRVLPSLTPDMFNENF</sequence>
<evidence type="ECO:0000313" key="7">
    <source>
        <dbReference type="EMBL" id="KLO07534.1"/>
    </source>
</evidence>